<proteinExistence type="predicted"/>
<accession>A0AAE0NEV6</accession>
<sequence length="268" mass="29472">MAAYHGHRTGPRSPCADNISDPQPSYQVQCGAVTAVKASCPYCTPSPSGCPGPHDIIGACVDERPAKTATDWPRQQRRIRGTCESAGSCPRLFRTVCMHSTRPQRLRWPASGPVSSIPHGEKLGTHLCVRLPQTTAEYLYKADADRNQLESIAQGSAQSRPWQLNWNQLTGLAVLMFMRRADFVGRQLEGTRLKRRDIGESQYIANCPPKAARSSPLLDDGLMRIADEFLPCCISPRDGMGLGSRFSQHARLSCLAANQLSALKHARY</sequence>
<reference evidence="1" key="2">
    <citation type="submission" date="2023-06" db="EMBL/GenBank/DDBJ databases">
        <authorList>
            <consortium name="Lawrence Berkeley National Laboratory"/>
            <person name="Haridas S."/>
            <person name="Hensen N."/>
            <person name="Bonometti L."/>
            <person name="Westerberg I."/>
            <person name="Brannstrom I.O."/>
            <person name="Guillou S."/>
            <person name="Cros-Aarteil S."/>
            <person name="Calhoun S."/>
            <person name="Kuo A."/>
            <person name="Mondo S."/>
            <person name="Pangilinan J."/>
            <person name="Riley R."/>
            <person name="Labutti K."/>
            <person name="Andreopoulos B."/>
            <person name="Lipzen A."/>
            <person name="Chen C."/>
            <person name="Yanf M."/>
            <person name="Daum C."/>
            <person name="Ng V."/>
            <person name="Clum A."/>
            <person name="Steindorff A."/>
            <person name="Ohm R."/>
            <person name="Martin F."/>
            <person name="Silar P."/>
            <person name="Natvig D."/>
            <person name="Lalanne C."/>
            <person name="Gautier V."/>
            <person name="Ament-Velasquez S.L."/>
            <person name="Kruys A."/>
            <person name="Hutchinson M.I."/>
            <person name="Powell A.J."/>
            <person name="Barry K."/>
            <person name="Miller A.N."/>
            <person name="Grigoriev I.V."/>
            <person name="Debuchy R."/>
            <person name="Gladieux P."/>
            <person name="Thoren M.H."/>
            <person name="Johannesson H."/>
        </authorList>
    </citation>
    <scope>NUCLEOTIDE SEQUENCE</scope>
    <source>
        <strain evidence="1">CBS 958.72</strain>
    </source>
</reference>
<keyword evidence="2" id="KW-1185">Reference proteome</keyword>
<reference evidence="1" key="1">
    <citation type="journal article" date="2023" name="Mol. Phylogenet. Evol.">
        <title>Genome-scale phylogeny and comparative genomics of the fungal order Sordariales.</title>
        <authorList>
            <person name="Hensen N."/>
            <person name="Bonometti L."/>
            <person name="Westerberg I."/>
            <person name="Brannstrom I.O."/>
            <person name="Guillou S."/>
            <person name="Cros-Aarteil S."/>
            <person name="Calhoun S."/>
            <person name="Haridas S."/>
            <person name="Kuo A."/>
            <person name="Mondo S."/>
            <person name="Pangilinan J."/>
            <person name="Riley R."/>
            <person name="LaButti K."/>
            <person name="Andreopoulos B."/>
            <person name="Lipzen A."/>
            <person name="Chen C."/>
            <person name="Yan M."/>
            <person name="Daum C."/>
            <person name="Ng V."/>
            <person name="Clum A."/>
            <person name="Steindorff A."/>
            <person name="Ohm R.A."/>
            <person name="Martin F."/>
            <person name="Silar P."/>
            <person name="Natvig D.O."/>
            <person name="Lalanne C."/>
            <person name="Gautier V."/>
            <person name="Ament-Velasquez S.L."/>
            <person name="Kruys A."/>
            <person name="Hutchinson M.I."/>
            <person name="Powell A.J."/>
            <person name="Barry K."/>
            <person name="Miller A.N."/>
            <person name="Grigoriev I.V."/>
            <person name="Debuchy R."/>
            <person name="Gladieux P."/>
            <person name="Hiltunen Thoren M."/>
            <person name="Johannesson H."/>
        </authorList>
    </citation>
    <scope>NUCLEOTIDE SEQUENCE</scope>
    <source>
        <strain evidence="1">CBS 958.72</strain>
    </source>
</reference>
<dbReference type="EMBL" id="JAULSN010000002">
    <property type="protein sequence ID" value="KAK3380238.1"/>
    <property type="molecule type" value="Genomic_DNA"/>
</dbReference>
<name>A0AAE0NEV6_9PEZI</name>
<dbReference type="Proteomes" id="UP001287356">
    <property type="component" value="Unassembled WGS sequence"/>
</dbReference>
<evidence type="ECO:0000313" key="1">
    <source>
        <dbReference type="EMBL" id="KAK3380238.1"/>
    </source>
</evidence>
<gene>
    <name evidence="1" type="ORF">B0T24DRAFT_186886</name>
</gene>
<dbReference type="AlphaFoldDB" id="A0AAE0NEV6"/>
<comment type="caution">
    <text evidence="1">The sequence shown here is derived from an EMBL/GenBank/DDBJ whole genome shotgun (WGS) entry which is preliminary data.</text>
</comment>
<protein>
    <submittedName>
        <fullName evidence="1">Uncharacterized protein</fullName>
    </submittedName>
</protein>
<evidence type="ECO:0000313" key="2">
    <source>
        <dbReference type="Proteomes" id="UP001287356"/>
    </source>
</evidence>
<organism evidence="1 2">
    <name type="scientific">Lasiosphaeria ovina</name>
    <dbReference type="NCBI Taxonomy" id="92902"/>
    <lineage>
        <taxon>Eukaryota</taxon>
        <taxon>Fungi</taxon>
        <taxon>Dikarya</taxon>
        <taxon>Ascomycota</taxon>
        <taxon>Pezizomycotina</taxon>
        <taxon>Sordariomycetes</taxon>
        <taxon>Sordariomycetidae</taxon>
        <taxon>Sordariales</taxon>
        <taxon>Lasiosphaeriaceae</taxon>
        <taxon>Lasiosphaeria</taxon>
    </lineage>
</organism>